<accession>A0A2A5B200</accession>
<dbReference type="Pfam" id="PF00311">
    <property type="entry name" value="PEPcase"/>
    <property type="match status" value="2"/>
</dbReference>
<gene>
    <name evidence="3" type="ORF">COA96_08105</name>
</gene>
<dbReference type="Proteomes" id="UP000218327">
    <property type="component" value="Unassembled WGS sequence"/>
</dbReference>
<dbReference type="InterPro" id="IPR021135">
    <property type="entry name" value="PEP_COase"/>
</dbReference>
<keyword evidence="3" id="KW-0670">Pyruvate</keyword>
<evidence type="ECO:0000256" key="1">
    <source>
        <dbReference type="ARBA" id="ARBA00003670"/>
    </source>
</evidence>
<evidence type="ECO:0000313" key="4">
    <source>
        <dbReference type="Proteomes" id="UP000218327"/>
    </source>
</evidence>
<proteinExistence type="predicted"/>
<dbReference type="PANTHER" id="PTHR30523">
    <property type="entry name" value="PHOSPHOENOLPYRUVATE CARBOXYLASE"/>
    <property type="match status" value="1"/>
</dbReference>
<comment type="caution">
    <text evidence="3">The sequence shown here is derived from an EMBL/GenBank/DDBJ whole genome shotgun (WGS) entry which is preliminary data.</text>
</comment>
<reference evidence="4" key="1">
    <citation type="submission" date="2017-08" db="EMBL/GenBank/DDBJ databases">
        <title>A dynamic microbial community with high functional redundancy inhabits the cold, oxic subseafloor aquifer.</title>
        <authorList>
            <person name="Tully B.J."/>
            <person name="Wheat C.G."/>
            <person name="Glazer B.T."/>
            <person name="Huber J.A."/>
        </authorList>
    </citation>
    <scope>NUCLEOTIDE SEQUENCE [LARGE SCALE GENOMIC DNA]</scope>
</reference>
<dbReference type="EMBL" id="NVVJ01000020">
    <property type="protein sequence ID" value="PCJ25096.1"/>
    <property type="molecule type" value="Genomic_DNA"/>
</dbReference>
<name>A0A2A5B200_9GAMM</name>
<dbReference type="SUPFAM" id="SSF51621">
    <property type="entry name" value="Phosphoenolpyruvate/pyruvate domain"/>
    <property type="match status" value="1"/>
</dbReference>
<sequence length="856" mass="97015">MSDSITNTFEEVIGLNYQLYNGLFLTLPLDAVEKTGLLLPLLEAACEEGLQAGKNPTTIIEEFFELHKPHFETQDKINFLFKVIQYVERQVVLVDALEDAAYKKMHQVEKLKVLRTLTEKVDSDDLHAEFSEVLSNFGIRVTLTAHPTQFYPGAVLAIINDLTRAISRNDISTIRDLLQQLGNTPFSRKEQPTPYDEAVLLSWYLGNIFYPVMGQITDNLAGQYEEVIAKNKKLMTVGFWPGGDRDGNPFVTVQTTRRVAAKLRYSIAACYHSDVRDLKRRLTFTGIYSILEDIERQLHDELSETKPSYSLTTAHLIAKLDEIETLLLEKNQGLYIEQLRSFRRKVNLFGFYFASLDIRQDSRVIHRAFNAVAECNPSLIPDLKELDEAQEVDVLLALSGDIDISSFDEPILQDTLKSFPTIRDIQTINGEQGCHRYIISNCHGPIDMARAYALFHLCGWKDKSLSVDIVPLFESIDDLRNAGEYMRRIYATPIYREHLSNRGNQQTVMLGFSDGTKDGGYLMANWAIYRAKEELTAASREAGIEVSFFDGRGGPTARGGGNAYLFYAALGKKIESNQIQMTVQGQTISSHYGVKPAAQHNLSLLLAAGLENNLYDRPERELNQTQSELIGRLAATSLQKYQSLKQHDLFIPYLEEISTLNYYNLTNIGSRPARRGDSCELKFEDLRAIPFVGAWAQLKQNVPGYYGLGTALNELDRAGQLDHGAQLYKDSGFFRALILNAMQNLAKTNFELTRYMETDEKFGEFWKMIFDEYELTLAMVLKVAGQEILLQDSPRARLSIELREQIVLPLLVTQQYALMKIQKLRSEDAEGKLVDVYEKMVVRSLYGNINASRNSV</sequence>
<dbReference type="AlphaFoldDB" id="A0A2A5B200"/>
<dbReference type="GO" id="GO:0008964">
    <property type="term" value="F:phosphoenolpyruvate carboxylase activity"/>
    <property type="evidence" value="ECO:0007669"/>
    <property type="project" value="InterPro"/>
</dbReference>
<dbReference type="GO" id="GO:0005829">
    <property type="term" value="C:cytosol"/>
    <property type="evidence" value="ECO:0007669"/>
    <property type="project" value="TreeGrafter"/>
</dbReference>
<evidence type="ECO:0000313" key="3">
    <source>
        <dbReference type="EMBL" id="PCJ25096.1"/>
    </source>
</evidence>
<dbReference type="InterPro" id="IPR015813">
    <property type="entry name" value="Pyrv/PenolPyrv_kinase-like_dom"/>
</dbReference>
<dbReference type="GO" id="GO:0015977">
    <property type="term" value="P:carbon fixation"/>
    <property type="evidence" value="ECO:0007669"/>
    <property type="project" value="InterPro"/>
</dbReference>
<evidence type="ECO:0000256" key="2">
    <source>
        <dbReference type="ARBA" id="ARBA00022419"/>
    </source>
</evidence>
<dbReference type="PANTHER" id="PTHR30523:SF6">
    <property type="entry name" value="PHOSPHOENOLPYRUVATE CARBOXYLASE"/>
    <property type="match status" value="1"/>
</dbReference>
<organism evidence="3 4">
    <name type="scientific">SAR86 cluster bacterium</name>
    <dbReference type="NCBI Taxonomy" id="2030880"/>
    <lineage>
        <taxon>Bacteria</taxon>
        <taxon>Pseudomonadati</taxon>
        <taxon>Pseudomonadota</taxon>
        <taxon>Gammaproteobacteria</taxon>
        <taxon>SAR86 cluster</taxon>
    </lineage>
</organism>
<dbReference type="PRINTS" id="PR00150">
    <property type="entry name" value="PEPCARBXLASE"/>
</dbReference>
<dbReference type="GO" id="GO:0006099">
    <property type="term" value="P:tricarboxylic acid cycle"/>
    <property type="evidence" value="ECO:0007669"/>
    <property type="project" value="InterPro"/>
</dbReference>
<protein>
    <recommendedName>
        <fullName evidence="2">Phosphoenolpyruvate carboxylase</fullName>
    </recommendedName>
</protein>
<comment type="function">
    <text evidence="1">Forms oxaloacetate, a four-carbon dicarboxylic acid source for the tricarboxylic acid cycle.</text>
</comment>